<dbReference type="Gene3D" id="1.10.510.10">
    <property type="entry name" value="Transferase(Phosphotransferase) domain 1"/>
    <property type="match status" value="1"/>
</dbReference>
<dbReference type="Pfam" id="PF00069">
    <property type="entry name" value="Pkinase"/>
    <property type="match status" value="1"/>
</dbReference>
<feature type="domain" description="Protein kinase" evidence="9">
    <location>
        <begin position="29"/>
        <end position="322"/>
    </location>
</feature>
<evidence type="ECO:0000256" key="4">
    <source>
        <dbReference type="ARBA" id="ARBA00022741"/>
    </source>
</evidence>
<evidence type="ECO:0000256" key="3">
    <source>
        <dbReference type="ARBA" id="ARBA00022679"/>
    </source>
</evidence>
<dbReference type="InterPro" id="IPR008271">
    <property type="entry name" value="Ser/Thr_kinase_AS"/>
</dbReference>
<dbReference type="SMART" id="SM00220">
    <property type="entry name" value="S_TKc"/>
    <property type="match status" value="1"/>
</dbReference>
<dbReference type="EC" id="2.7.11.1" evidence="1"/>
<dbReference type="GO" id="GO:0005524">
    <property type="term" value="F:ATP binding"/>
    <property type="evidence" value="ECO:0007669"/>
    <property type="project" value="UniProtKB-KW"/>
</dbReference>
<dbReference type="InterPro" id="IPR011009">
    <property type="entry name" value="Kinase-like_dom_sf"/>
</dbReference>
<keyword evidence="11" id="KW-1185">Reference proteome</keyword>
<dbReference type="PANTHER" id="PTHR43671:SF98">
    <property type="entry name" value="SERINE_THREONINE-PROTEIN KINASE NEK11"/>
    <property type="match status" value="1"/>
</dbReference>
<evidence type="ECO:0000256" key="6">
    <source>
        <dbReference type="ARBA" id="ARBA00022840"/>
    </source>
</evidence>
<keyword evidence="3" id="KW-0808">Transferase</keyword>
<dbReference type="Proteomes" id="UP000192927">
    <property type="component" value="Unassembled WGS sequence"/>
</dbReference>
<dbReference type="PANTHER" id="PTHR43671">
    <property type="entry name" value="SERINE/THREONINE-PROTEIN KINASE NEK"/>
    <property type="match status" value="1"/>
</dbReference>
<dbReference type="AlphaFoldDB" id="A0A1W5DCX0"/>
<dbReference type="InterPro" id="IPR000719">
    <property type="entry name" value="Prot_kinase_dom"/>
</dbReference>
<dbReference type="InterPro" id="IPR050660">
    <property type="entry name" value="NEK_Ser/Thr_kinase"/>
</dbReference>
<dbReference type="SUPFAM" id="SSF56112">
    <property type="entry name" value="Protein kinase-like (PK-like)"/>
    <property type="match status" value="1"/>
</dbReference>
<dbReference type="PROSITE" id="PS50011">
    <property type="entry name" value="PROTEIN_KINASE_DOM"/>
    <property type="match status" value="1"/>
</dbReference>
<evidence type="ECO:0000313" key="11">
    <source>
        <dbReference type="Proteomes" id="UP000192927"/>
    </source>
</evidence>
<evidence type="ECO:0000313" key="10">
    <source>
        <dbReference type="EMBL" id="SLM40998.1"/>
    </source>
</evidence>
<keyword evidence="4" id="KW-0547">Nucleotide-binding</keyword>
<organism evidence="10 11">
    <name type="scientific">Lasallia pustulata</name>
    <dbReference type="NCBI Taxonomy" id="136370"/>
    <lineage>
        <taxon>Eukaryota</taxon>
        <taxon>Fungi</taxon>
        <taxon>Dikarya</taxon>
        <taxon>Ascomycota</taxon>
        <taxon>Pezizomycotina</taxon>
        <taxon>Lecanoromycetes</taxon>
        <taxon>OSLEUM clade</taxon>
        <taxon>Umbilicariomycetidae</taxon>
        <taxon>Umbilicariales</taxon>
        <taxon>Umbilicariaceae</taxon>
        <taxon>Lasallia</taxon>
    </lineage>
</organism>
<keyword evidence="2" id="KW-0723">Serine/threonine-protein kinase</keyword>
<protein>
    <recommendedName>
        <fullName evidence="1">non-specific serine/threonine protein kinase</fullName>
        <ecNumber evidence="1">2.7.11.1</ecNumber>
    </recommendedName>
</protein>
<evidence type="ECO:0000256" key="5">
    <source>
        <dbReference type="ARBA" id="ARBA00022777"/>
    </source>
</evidence>
<sequence length="353" mass="40737">MREPNLPAKRLRPKATRPDIAYECLEDRYTRLKTLHGGAMNEGVYLVERKKDKALLVQKRIHASPDLVREIELLHGLSHPNIVTYVDAFVLENVQPMQAALYTEYCDLGNLQDLIRTYRQQNAQDPHRPPSRIPESFIWHTFLSLAYALQYIHFGLLPGDDPTPNSAEDWPLILHQDIKNGNIFLASQGPYELPRVVLGDFGLAMRRGDLDWDDDTSMRGTACWQAPELPAHSARGDVYSLGLVILSLCHLQRDGPIANRVPRGCRDLREWVRSSRARRGIEQYGVGGYSDELARAVRWCLRWDKENRIFAYELVEELENAMAERTGEDETFPSWVFAGRWMRKCRCRQPLRE</sequence>
<keyword evidence="6" id="KW-0067">ATP-binding</keyword>
<evidence type="ECO:0000256" key="7">
    <source>
        <dbReference type="ARBA" id="ARBA00047899"/>
    </source>
</evidence>
<evidence type="ECO:0000256" key="8">
    <source>
        <dbReference type="ARBA" id="ARBA00048679"/>
    </source>
</evidence>
<comment type="catalytic activity">
    <reaction evidence="8">
        <text>L-seryl-[protein] + ATP = O-phospho-L-seryl-[protein] + ADP + H(+)</text>
        <dbReference type="Rhea" id="RHEA:17989"/>
        <dbReference type="Rhea" id="RHEA-COMP:9863"/>
        <dbReference type="Rhea" id="RHEA-COMP:11604"/>
        <dbReference type="ChEBI" id="CHEBI:15378"/>
        <dbReference type="ChEBI" id="CHEBI:29999"/>
        <dbReference type="ChEBI" id="CHEBI:30616"/>
        <dbReference type="ChEBI" id="CHEBI:83421"/>
        <dbReference type="ChEBI" id="CHEBI:456216"/>
        <dbReference type="EC" id="2.7.11.1"/>
    </reaction>
</comment>
<name>A0A1W5DCX0_9LECA</name>
<evidence type="ECO:0000256" key="2">
    <source>
        <dbReference type="ARBA" id="ARBA00022527"/>
    </source>
</evidence>
<accession>A0A1W5DCX0</accession>
<reference evidence="11" key="1">
    <citation type="submission" date="2017-03" db="EMBL/GenBank/DDBJ databases">
        <authorList>
            <person name="Sharma R."/>
            <person name="Thines M."/>
        </authorList>
    </citation>
    <scope>NUCLEOTIDE SEQUENCE [LARGE SCALE GENOMIC DNA]</scope>
</reference>
<comment type="catalytic activity">
    <reaction evidence="7">
        <text>L-threonyl-[protein] + ATP = O-phospho-L-threonyl-[protein] + ADP + H(+)</text>
        <dbReference type="Rhea" id="RHEA:46608"/>
        <dbReference type="Rhea" id="RHEA-COMP:11060"/>
        <dbReference type="Rhea" id="RHEA-COMP:11605"/>
        <dbReference type="ChEBI" id="CHEBI:15378"/>
        <dbReference type="ChEBI" id="CHEBI:30013"/>
        <dbReference type="ChEBI" id="CHEBI:30616"/>
        <dbReference type="ChEBI" id="CHEBI:61977"/>
        <dbReference type="ChEBI" id="CHEBI:456216"/>
        <dbReference type="EC" id="2.7.11.1"/>
    </reaction>
</comment>
<dbReference type="PROSITE" id="PS00108">
    <property type="entry name" value="PROTEIN_KINASE_ST"/>
    <property type="match status" value="1"/>
</dbReference>
<proteinExistence type="predicted"/>
<dbReference type="GO" id="GO:0004674">
    <property type="term" value="F:protein serine/threonine kinase activity"/>
    <property type="evidence" value="ECO:0007669"/>
    <property type="project" value="UniProtKB-KW"/>
</dbReference>
<dbReference type="GO" id="GO:0005634">
    <property type="term" value="C:nucleus"/>
    <property type="evidence" value="ECO:0007669"/>
    <property type="project" value="TreeGrafter"/>
</dbReference>
<evidence type="ECO:0000259" key="9">
    <source>
        <dbReference type="PROSITE" id="PS50011"/>
    </source>
</evidence>
<evidence type="ECO:0000256" key="1">
    <source>
        <dbReference type="ARBA" id="ARBA00012513"/>
    </source>
</evidence>
<keyword evidence="5 10" id="KW-0418">Kinase</keyword>
<dbReference type="EMBL" id="FWEW01003753">
    <property type="protein sequence ID" value="SLM40998.1"/>
    <property type="molecule type" value="Genomic_DNA"/>
</dbReference>